<dbReference type="SUPFAM" id="SSF46626">
    <property type="entry name" value="Cytochrome c"/>
    <property type="match status" value="1"/>
</dbReference>
<dbReference type="AlphaFoldDB" id="A0A9X1X4H4"/>
<dbReference type="Proteomes" id="UP001139450">
    <property type="component" value="Unassembled WGS sequence"/>
</dbReference>
<dbReference type="GO" id="GO:0020037">
    <property type="term" value="F:heme binding"/>
    <property type="evidence" value="ECO:0007669"/>
    <property type="project" value="InterPro"/>
</dbReference>
<dbReference type="InterPro" id="IPR036909">
    <property type="entry name" value="Cyt_c-like_dom_sf"/>
</dbReference>
<keyword evidence="1" id="KW-0732">Signal</keyword>
<comment type="caution">
    <text evidence="2">The sequence shown here is derived from an EMBL/GenBank/DDBJ whole genome shotgun (WGS) entry which is preliminary data.</text>
</comment>
<evidence type="ECO:0000313" key="3">
    <source>
        <dbReference type="Proteomes" id="UP001139450"/>
    </source>
</evidence>
<dbReference type="GO" id="GO:0009055">
    <property type="term" value="F:electron transfer activity"/>
    <property type="evidence" value="ECO:0007669"/>
    <property type="project" value="InterPro"/>
</dbReference>
<evidence type="ECO:0000313" key="2">
    <source>
        <dbReference type="EMBL" id="MCJ8211057.1"/>
    </source>
</evidence>
<accession>A0A9X1X4H4</accession>
<organism evidence="2 3">
    <name type="scientific">Mucilaginibacter straminoryzae</name>
    <dbReference type="NCBI Taxonomy" id="2932774"/>
    <lineage>
        <taxon>Bacteria</taxon>
        <taxon>Pseudomonadati</taxon>
        <taxon>Bacteroidota</taxon>
        <taxon>Sphingobacteriia</taxon>
        <taxon>Sphingobacteriales</taxon>
        <taxon>Sphingobacteriaceae</taxon>
        <taxon>Mucilaginibacter</taxon>
    </lineage>
</organism>
<dbReference type="RefSeq" id="WP_245131290.1">
    <property type="nucleotide sequence ID" value="NZ_JALJEJ010000007.1"/>
</dbReference>
<dbReference type="EMBL" id="JALJEJ010000007">
    <property type="protein sequence ID" value="MCJ8211057.1"/>
    <property type="molecule type" value="Genomic_DNA"/>
</dbReference>
<evidence type="ECO:0008006" key="4">
    <source>
        <dbReference type="Google" id="ProtNLM"/>
    </source>
</evidence>
<feature type="chain" id="PRO_5040973695" description="Cytochrome C Planctomycete-type domain-containing protein" evidence="1">
    <location>
        <begin position="22"/>
        <end position="124"/>
    </location>
</feature>
<reference evidence="2" key="1">
    <citation type="submission" date="2022-04" db="EMBL/GenBank/DDBJ databases">
        <title>Mucilaginibacter sp. RS28 isolated from freshwater.</title>
        <authorList>
            <person name="Ko S.-R."/>
        </authorList>
    </citation>
    <scope>NUCLEOTIDE SEQUENCE</scope>
    <source>
        <strain evidence="2">RS28</strain>
    </source>
</reference>
<feature type="signal peptide" evidence="1">
    <location>
        <begin position="1"/>
        <end position="21"/>
    </location>
</feature>
<protein>
    <recommendedName>
        <fullName evidence="4">Cytochrome C Planctomycete-type domain-containing protein</fullName>
    </recommendedName>
</protein>
<name>A0A9X1X4H4_9SPHI</name>
<keyword evidence="3" id="KW-1185">Reference proteome</keyword>
<proteinExistence type="predicted"/>
<gene>
    <name evidence="2" type="ORF">MUY27_15165</name>
</gene>
<evidence type="ECO:0000256" key="1">
    <source>
        <dbReference type="SAM" id="SignalP"/>
    </source>
</evidence>
<sequence length="124" mass="13600">MKYFKPLLVLAGFMIVLCVTACRHDPITPLSDAPTISFKNDVQPIMISNCTQSGCHGSEGHEFKLLTYQDVLGHVKAGEPHSSSIYSAITANTLGTMPQPPNPRLTDTQIKTIYLWILQGAKNN</sequence>